<reference evidence="15" key="1">
    <citation type="submission" date="2016-10" db="EMBL/GenBank/DDBJ databases">
        <title>Sequence of Gallionella enrichment culture.</title>
        <authorList>
            <person name="Poehlein A."/>
            <person name="Muehling M."/>
            <person name="Daniel R."/>
        </authorList>
    </citation>
    <scope>NUCLEOTIDE SEQUENCE</scope>
</reference>
<proteinExistence type="predicted"/>
<dbReference type="Gene3D" id="1.20.120.620">
    <property type="entry name" value="Backbone structure of the membrane domain of e. Coli histidine kinase receptor kdpd"/>
    <property type="match status" value="1"/>
</dbReference>
<dbReference type="InterPro" id="IPR025201">
    <property type="entry name" value="KdpD_TM"/>
</dbReference>
<dbReference type="Gene3D" id="3.40.50.300">
    <property type="entry name" value="P-loop containing nucleotide triphosphate hydrolases"/>
    <property type="match status" value="1"/>
</dbReference>
<dbReference type="SUPFAM" id="SSF55781">
    <property type="entry name" value="GAF domain-like"/>
    <property type="match status" value="1"/>
</dbReference>
<feature type="transmembrane region" description="Helical" evidence="13">
    <location>
        <begin position="491"/>
        <end position="512"/>
    </location>
</feature>
<organism evidence="15">
    <name type="scientific">mine drainage metagenome</name>
    <dbReference type="NCBI Taxonomy" id="410659"/>
    <lineage>
        <taxon>unclassified sequences</taxon>
        <taxon>metagenomes</taxon>
        <taxon>ecological metagenomes</taxon>
    </lineage>
</organism>
<dbReference type="InterPro" id="IPR004358">
    <property type="entry name" value="Sig_transdc_His_kin-like_C"/>
</dbReference>
<dbReference type="SUPFAM" id="SSF47384">
    <property type="entry name" value="Homodimeric domain of signal transducing histidine kinase"/>
    <property type="match status" value="1"/>
</dbReference>
<evidence type="ECO:0000256" key="7">
    <source>
        <dbReference type="ARBA" id="ARBA00022741"/>
    </source>
</evidence>
<dbReference type="InterPro" id="IPR006016">
    <property type="entry name" value="UspA"/>
</dbReference>
<evidence type="ECO:0000256" key="10">
    <source>
        <dbReference type="ARBA" id="ARBA00022989"/>
    </source>
</evidence>
<dbReference type="SMART" id="SM00387">
    <property type="entry name" value="HATPase_c"/>
    <property type="match status" value="1"/>
</dbReference>
<dbReference type="PANTHER" id="PTHR45569:SF1">
    <property type="entry name" value="SENSOR PROTEIN KDPD"/>
    <property type="match status" value="1"/>
</dbReference>
<dbReference type="Gene3D" id="3.30.450.40">
    <property type="match status" value="1"/>
</dbReference>
<dbReference type="AlphaFoldDB" id="A0A1J5SSZ7"/>
<dbReference type="Pfam" id="PF00582">
    <property type="entry name" value="Usp"/>
    <property type="match status" value="1"/>
</dbReference>
<dbReference type="EC" id="2.7.13.3" evidence="3"/>
<keyword evidence="11" id="KW-0902">Two-component regulatory system</keyword>
<dbReference type="Pfam" id="PF13492">
    <property type="entry name" value="GAF_3"/>
    <property type="match status" value="1"/>
</dbReference>
<keyword evidence="7" id="KW-0547">Nucleotide-binding</keyword>
<dbReference type="InterPro" id="IPR036890">
    <property type="entry name" value="HATPase_C_sf"/>
</dbReference>
<keyword evidence="9" id="KW-0067">ATP-binding</keyword>
<keyword evidence="5 15" id="KW-0808">Transferase</keyword>
<dbReference type="GO" id="GO:0042802">
    <property type="term" value="F:identical protein binding"/>
    <property type="evidence" value="ECO:0007669"/>
    <property type="project" value="UniProtKB-ARBA"/>
</dbReference>
<dbReference type="InterPro" id="IPR027417">
    <property type="entry name" value="P-loop_NTPase"/>
</dbReference>
<evidence type="ECO:0000256" key="12">
    <source>
        <dbReference type="ARBA" id="ARBA00023136"/>
    </source>
</evidence>
<dbReference type="CDD" id="cd00082">
    <property type="entry name" value="HisKA"/>
    <property type="match status" value="1"/>
</dbReference>
<gene>
    <name evidence="15" type="primary">kdpD_8</name>
    <name evidence="15" type="ORF">GALL_131340</name>
</gene>
<evidence type="ECO:0000256" key="8">
    <source>
        <dbReference type="ARBA" id="ARBA00022777"/>
    </source>
</evidence>
<dbReference type="Gene3D" id="3.30.565.10">
    <property type="entry name" value="Histidine kinase-like ATPase, C-terminal domain"/>
    <property type="match status" value="1"/>
</dbReference>
<dbReference type="Pfam" id="PF00512">
    <property type="entry name" value="HisKA"/>
    <property type="match status" value="1"/>
</dbReference>
<dbReference type="GO" id="GO:0005737">
    <property type="term" value="C:cytoplasm"/>
    <property type="evidence" value="ECO:0007669"/>
    <property type="project" value="UniProtKB-ARBA"/>
</dbReference>
<dbReference type="SUPFAM" id="SSF55874">
    <property type="entry name" value="ATPase domain of HSP90 chaperone/DNA topoisomerase II/histidine kinase"/>
    <property type="match status" value="1"/>
</dbReference>
<dbReference type="InterPro" id="IPR003661">
    <property type="entry name" value="HisK_dim/P_dom"/>
</dbReference>
<evidence type="ECO:0000313" key="15">
    <source>
        <dbReference type="EMBL" id="OIR04748.1"/>
    </source>
</evidence>
<dbReference type="Gene3D" id="1.10.287.130">
    <property type="match status" value="1"/>
</dbReference>
<dbReference type="InterPro" id="IPR005467">
    <property type="entry name" value="His_kinase_dom"/>
</dbReference>
<dbReference type="GO" id="GO:0005886">
    <property type="term" value="C:plasma membrane"/>
    <property type="evidence" value="ECO:0007669"/>
    <property type="project" value="TreeGrafter"/>
</dbReference>
<comment type="caution">
    <text evidence="15">The sequence shown here is derived from an EMBL/GenBank/DDBJ whole genome shotgun (WGS) entry which is preliminary data.</text>
</comment>
<comment type="subcellular location">
    <subcellularLocation>
        <location evidence="2">Membrane</location>
        <topology evidence="2">Multi-pass membrane protein</topology>
    </subcellularLocation>
</comment>
<evidence type="ECO:0000256" key="4">
    <source>
        <dbReference type="ARBA" id="ARBA00022553"/>
    </source>
</evidence>
<protein>
    <recommendedName>
        <fullName evidence="3">histidine kinase</fullName>
        <ecNumber evidence="3">2.7.13.3</ecNumber>
    </recommendedName>
</protein>
<dbReference type="Gene3D" id="3.40.50.620">
    <property type="entry name" value="HUPs"/>
    <property type="match status" value="1"/>
</dbReference>
<dbReference type="InterPro" id="IPR003852">
    <property type="entry name" value="Sig_transdc_His_kinase_KdpD_N"/>
</dbReference>
<evidence type="ECO:0000256" key="11">
    <source>
        <dbReference type="ARBA" id="ARBA00023012"/>
    </source>
</evidence>
<dbReference type="PROSITE" id="PS50109">
    <property type="entry name" value="HIS_KIN"/>
    <property type="match status" value="1"/>
</dbReference>
<dbReference type="GO" id="GO:0005524">
    <property type="term" value="F:ATP binding"/>
    <property type="evidence" value="ECO:0007669"/>
    <property type="project" value="UniProtKB-KW"/>
</dbReference>
<evidence type="ECO:0000256" key="5">
    <source>
        <dbReference type="ARBA" id="ARBA00022679"/>
    </source>
</evidence>
<keyword evidence="4" id="KW-0597">Phosphoprotein</keyword>
<dbReference type="InterPro" id="IPR029016">
    <property type="entry name" value="GAF-like_dom_sf"/>
</dbReference>
<feature type="transmembrane region" description="Helical" evidence="13">
    <location>
        <begin position="414"/>
        <end position="433"/>
    </location>
</feature>
<evidence type="ECO:0000256" key="3">
    <source>
        <dbReference type="ARBA" id="ARBA00012438"/>
    </source>
</evidence>
<dbReference type="FunFam" id="3.30.565.10:FF:000042">
    <property type="entry name" value="Two-component sensor histidine kinase KdpD"/>
    <property type="match status" value="1"/>
</dbReference>
<keyword evidence="10 13" id="KW-1133">Transmembrane helix</keyword>
<keyword evidence="6 13" id="KW-0812">Transmembrane</keyword>
<feature type="transmembrane region" description="Helical" evidence="13">
    <location>
        <begin position="462"/>
        <end position="479"/>
    </location>
</feature>
<evidence type="ECO:0000256" key="13">
    <source>
        <dbReference type="SAM" id="Phobius"/>
    </source>
</evidence>
<dbReference type="Pfam" id="PF13493">
    <property type="entry name" value="DUF4118"/>
    <property type="match status" value="1"/>
</dbReference>
<dbReference type="SMART" id="SM00388">
    <property type="entry name" value="HisKA"/>
    <property type="match status" value="1"/>
</dbReference>
<dbReference type="CDD" id="cd00075">
    <property type="entry name" value="HATPase"/>
    <property type="match status" value="1"/>
</dbReference>
<evidence type="ECO:0000256" key="6">
    <source>
        <dbReference type="ARBA" id="ARBA00022692"/>
    </source>
</evidence>
<comment type="catalytic activity">
    <reaction evidence="1">
        <text>ATP + protein L-histidine = ADP + protein N-phospho-L-histidine.</text>
        <dbReference type="EC" id="2.7.13.3"/>
    </reaction>
</comment>
<dbReference type="InterPro" id="IPR052023">
    <property type="entry name" value="Histidine_kinase_KdpD"/>
</dbReference>
<evidence type="ECO:0000256" key="2">
    <source>
        <dbReference type="ARBA" id="ARBA00004141"/>
    </source>
</evidence>
<feature type="domain" description="Histidine kinase" evidence="14">
    <location>
        <begin position="687"/>
        <end position="902"/>
    </location>
</feature>
<evidence type="ECO:0000256" key="1">
    <source>
        <dbReference type="ARBA" id="ARBA00000085"/>
    </source>
</evidence>
<dbReference type="InterPro" id="IPR003594">
    <property type="entry name" value="HATPase_dom"/>
</dbReference>
<dbReference type="InterPro" id="IPR014729">
    <property type="entry name" value="Rossmann-like_a/b/a_fold"/>
</dbReference>
<dbReference type="InterPro" id="IPR003018">
    <property type="entry name" value="GAF"/>
</dbReference>
<accession>A0A1J5SSZ7</accession>
<evidence type="ECO:0000256" key="9">
    <source>
        <dbReference type="ARBA" id="ARBA00022840"/>
    </source>
</evidence>
<dbReference type="CDD" id="cd01987">
    <property type="entry name" value="USP_KdpD-like"/>
    <property type="match status" value="1"/>
</dbReference>
<dbReference type="Pfam" id="PF02702">
    <property type="entry name" value="KdpD"/>
    <property type="match status" value="1"/>
</dbReference>
<dbReference type="GO" id="GO:0000155">
    <property type="term" value="F:phosphorelay sensor kinase activity"/>
    <property type="evidence" value="ECO:0007669"/>
    <property type="project" value="InterPro"/>
</dbReference>
<dbReference type="InterPro" id="IPR038318">
    <property type="entry name" value="KdpD_sf"/>
</dbReference>
<name>A0A1J5SSZ7_9ZZZZ</name>
<dbReference type="SUPFAM" id="SSF52402">
    <property type="entry name" value="Adenine nucleotide alpha hydrolases-like"/>
    <property type="match status" value="1"/>
</dbReference>
<feature type="transmembrane region" description="Helical" evidence="13">
    <location>
        <begin position="439"/>
        <end position="455"/>
    </location>
</feature>
<dbReference type="InterPro" id="IPR036097">
    <property type="entry name" value="HisK_dim/P_sf"/>
</dbReference>
<dbReference type="Pfam" id="PF02518">
    <property type="entry name" value="HATPase_c"/>
    <property type="match status" value="1"/>
</dbReference>
<evidence type="ECO:0000259" key="14">
    <source>
        <dbReference type="PROSITE" id="PS50109"/>
    </source>
</evidence>
<sequence length="914" mass="101276">MADQRPDPDALLEKVQRAEAIRRRGRLKIFFGASAGVGKTFGMLLAARERRAEGLDVVAGYVETHQRAETEQLLEGLELLPLRAVNYQNATLREFDLDAALKRHPALILVDELAHSNAPGSRHAKRWQDVEELLDAGIDVYTAVNVQHIESLNDIISQITGIPVWETVPDAVIESANEIELIDLPPDELLQRLKEGKVYLPQQAERAAKNFFRKGNLIALRELALRRTADRVDAQMRDYREDHAIQNVWQVKERLLVCIGPGGTAENLVRAAYRLAQLLKAEWIVVYVETAKLQRLSREQRDAILRTLKLAEELGAETATLSGYQLAEELIAYARTRNATRIVLGKPTRPEWKRWLFGSLVDAIIRQAKDIDIHVVGKESDFLSQARENPYFSRSRLYLGLASEEQQTMFKWRVGYLWAVVATAISTGISWVIYDHFDLANLIMVYLLGVVVVAARYGRGPSVLSSFLGVVSFDFFFVPPRFSFAVSDSQYLVTFAVMLLVALVISGMTVSTRHQARVAGHRERRIASLYALSRELAATRGEENILRIAVRHVADVFEVQAAVLLPNETGRIVYPKGEGEPQSCHGSDLSVAQWVYDHGQMAGQGTDTLPGGELVYLPLQASSGMIGVLALLLLNPARIAPPEQQRLLETFVSQIALALERVRLAAEAQRVQLKMETEQLRNTLLSAISHDLRTPLAAIVGASSSLLRDSDRLDDHARRELGQSIYEEAVRMAGLANNLLDMARLEAGAVVLNRQWQPLEEVVGGALAGMSSRMDHHPVSVRLPRDLPLVEIDSLMMERVFANLLENAVKYTPPGTAIEISAATDRDELVVTVSDHGPGIPAGEEERIFEKFHRVAREGSQGGAGLGLTICRAIVQAHGGRMWADNLPSGGAALHFALPLTEPPSIEHEEATHP</sequence>
<dbReference type="PANTHER" id="PTHR45569">
    <property type="entry name" value="SENSOR PROTEIN KDPD"/>
    <property type="match status" value="1"/>
</dbReference>
<dbReference type="FunFam" id="3.40.50.300:FF:000483">
    <property type="entry name" value="Sensor histidine kinase KdpD"/>
    <property type="match status" value="1"/>
</dbReference>
<keyword evidence="8" id="KW-0418">Kinase</keyword>
<dbReference type="PRINTS" id="PR00344">
    <property type="entry name" value="BCTRLSENSOR"/>
</dbReference>
<keyword evidence="12 13" id="KW-0472">Membrane</keyword>
<dbReference type="EMBL" id="MLJW01000055">
    <property type="protein sequence ID" value="OIR04748.1"/>
    <property type="molecule type" value="Genomic_DNA"/>
</dbReference>